<dbReference type="GO" id="GO:0016705">
    <property type="term" value="F:oxidoreductase activity, acting on paired donors, with incorporation or reduction of molecular oxygen"/>
    <property type="evidence" value="ECO:0007669"/>
    <property type="project" value="InterPro"/>
</dbReference>
<name>A0A067NX44_PLEO1</name>
<dbReference type="PRINTS" id="PR00385">
    <property type="entry name" value="P450"/>
</dbReference>
<evidence type="ECO:0000256" key="7">
    <source>
        <dbReference type="ARBA" id="ARBA00023004"/>
    </source>
</evidence>
<dbReference type="HOGENOM" id="CLU_001570_2_3_1"/>
<dbReference type="Proteomes" id="UP000027073">
    <property type="component" value="Unassembled WGS sequence"/>
</dbReference>
<evidence type="ECO:0000256" key="9">
    <source>
        <dbReference type="PIRSR" id="PIRSR602401-1"/>
    </source>
</evidence>
<proteinExistence type="inferred from homology"/>
<keyword evidence="6 10" id="KW-0560">Oxidoreductase</keyword>
<comment type="similarity">
    <text evidence="3 10">Belongs to the cytochrome P450 family.</text>
</comment>
<dbReference type="OrthoDB" id="2789670at2759"/>
<dbReference type="InterPro" id="IPR002401">
    <property type="entry name" value="Cyt_P450_E_grp-I"/>
</dbReference>
<keyword evidence="7 9" id="KW-0408">Iron</keyword>
<dbReference type="InterPro" id="IPR001128">
    <property type="entry name" value="Cyt_P450"/>
</dbReference>
<evidence type="ECO:0000256" key="2">
    <source>
        <dbReference type="ARBA" id="ARBA00005179"/>
    </source>
</evidence>
<protein>
    <recommendedName>
        <fullName evidence="13">Cytochrome P450</fullName>
    </recommendedName>
</protein>
<dbReference type="PROSITE" id="PS00086">
    <property type="entry name" value="CYTOCHROME_P450"/>
    <property type="match status" value="1"/>
</dbReference>
<dbReference type="InterPro" id="IPR017972">
    <property type="entry name" value="Cyt_P450_CS"/>
</dbReference>
<reference evidence="12" key="1">
    <citation type="journal article" date="2014" name="Proc. Natl. Acad. Sci. U.S.A.">
        <title>Extensive sampling of basidiomycete genomes demonstrates inadequacy of the white-rot/brown-rot paradigm for wood decay fungi.</title>
        <authorList>
            <person name="Riley R."/>
            <person name="Salamov A.A."/>
            <person name="Brown D.W."/>
            <person name="Nagy L.G."/>
            <person name="Floudas D."/>
            <person name="Held B.W."/>
            <person name="Levasseur A."/>
            <person name="Lombard V."/>
            <person name="Morin E."/>
            <person name="Otillar R."/>
            <person name="Lindquist E.A."/>
            <person name="Sun H."/>
            <person name="LaButti K.M."/>
            <person name="Schmutz J."/>
            <person name="Jabbour D."/>
            <person name="Luo H."/>
            <person name="Baker S.E."/>
            <person name="Pisabarro A.G."/>
            <person name="Walton J.D."/>
            <person name="Blanchette R.A."/>
            <person name="Henrissat B."/>
            <person name="Martin F."/>
            <person name="Cullen D."/>
            <person name="Hibbett D.S."/>
            <person name="Grigoriev I.V."/>
        </authorList>
    </citation>
    <scope>NUCLEOTIDE SEQUENCE [LARGE SCALE GENOMIC DNA]</scope>
    <source>
        <strain evidence="12">PC15</strain>
    </source>
</reference>
<comment type="cofactor">
    <cofactor evidence="1 9">
        <name>heme</name>
        <dbReference type="ChEBI" id="CHEBI:30413"/>
    </cofactor>
</comment>
<dbReference type="SUPFAM" id="SSF48264">
    <property type="entry name" value="Cytochrome P450"/>
    <property type="match status" value="1"/>
</dbReference>
<keyword evidence="4 9" id="KW-0349">Heme</keyword>
<dbReference type="GO" id="GO:0020037">
    <property type="term" value="F:heme binding"/>
    <property type="evidence" value="ECO:0007669"/>
    <property type="project" value="InterPro"/>
</dbReference>
<accession>A0A067NX44</accession>
<dbReference type="PRINTS" id="PR00463">
    <property type="entry name" value="EP450I"/>
</dbReference>
<dbReference type="CDD" id="cd11065">
    <property type="entry name" value="CYP64-like"/>
    <property type="match status" value="1"/>
</dbReference>
<evidence type="ECO:0000256" key="5">
    <source>
        <dbReference type="ARBA" id="ARBA00022723"/>
    </source>
</evidence>
<dbReference type="EMBL" id="KL198006">
    <property type="protein sequence ID" value="KDQ31570.1"/>
    <property type="molecule type" value="Genomic_DNA"/>
</dbReference>
<dbReference type="Gene3D" id="1.10.630.10">
    <property type="entry name" value="Cytochrome P450"/>
    <property type="match status" value="1"/>
</dbReference>
<dbReference type="InterPro" id="IPR050364">
    <property type="entry name" value="Cytochrome_P450_fung"/>
</dbReference>
<evidence type="ECO:0000256" key="1">
    <source>
        <dbReference type="ARBA" id="ARBA00001971"/>
    </source>
</evidence>
<dbReference type="GO" id="GO:0004497">
    <property type="term" value="F:monooxygenase activity"/>
    <property type="evidence" value="ECO:0007669"/>
    <property type="project" value="UniProtKB-KW"/>
</dbReference>
<sequence length="497" mass="56501">MYFWKLFNAPSRSRLPLPPGPKKYPIIGSLLEMPSSEEWVKFAEWSKEYNSDIIHLQVAGTSIVIVNSAETAHELFDKRSTIYSSRPRLVMINELMGWEWAVAHMPEGDDWKQHRRLFQQNLSPSSIPNFQPQVIKFSRRLLLSLLDNPDGFIDHVRHFVGAVLMELSHGIQTRGQDDPYINVVEQALQGLIQAIVPGRFLVETFPIMKYIPEWMPGAKFQRLAKEWRELATRVVMDPFKKVKQDIADGIPNDSFVTRCLQNIDEKQDIAAQERVIRQVGAGIFIGGTDTTVSTLDTFILAMVMHPEVQARAQKEIDAVLGGNRLPLYEDEERLPYIAAILREVLRWQPSTPLAIPHFTTADDEYRGYAIPKGSIAMGNAWAMLHDEQKYPDPFAFKPERWLTEDGKLNPDLREPSAIFGFGRRACVGRHLAFPIIWMAATSILSVLNLKKALDADGKPIEPSTEYVSAIVRHAPPFKCVIEPRSEKAEKLIRELVA</sequence>
<evidence type="ECO:0000313" key="12">
    <source>
        <dbReference type="Proteomes" id="UP000027073"/>
    </source>
</evidence>
<evidence type="ECO:0000256" key="3">
    <source>
        <dbReference type="ARBA" id="ARBA00010617"/>
    </source>
</evidence>
<dbReference type="AlphaFoldDB" id="A0A067NX44"/>
<dbReference type="PANTHER" id="PTHR46300">
    <property type="entry name" value="P450, PUTATIVE (EUROFUNG)-RELATED-RELATED"/>
    <property type="match status" value="1"/>
</dbReference>
<gene>
    <name evidence="11" type="ORF">PLEOSDRAFT_49924</name>
</gene>
<feature type="binding site" description="axial binding residue" evidence="9">
    <location>
        <position position="426"/>
    </location>
    <ligand>
        <name>heme</name>
        <dbReference type="ChEBI" id="CHEBI:30413"/>
    </ligand>
    <ligandPart>
        <name>Fe</name>
        <dbReference type="ChEBI" id="CHEBI:18248"/>
    </ligandPart>
</feature>
<dbReference type="InParanoid" id="A0A067NX44"/>
<evidence type="ECO:0000256" key="6">
    <source>
        <dbReference type="ARBA" id="ARBA00023002"/>
    </source>
</evidence>
<evidence type="ECO:0000256" key="10">
    <source>
        <dbReference type="RuleBase" id="RU000461"/>
    </source>
</evidence>
<comment type="pathway">
    <text evidence="2">Secondary metabolite biosynthesis.</text>
</comment>
<organism evidence="11 12">
    <name type="scientific">Pleurotus ostreatus (strain PC15)</name>
    <name type="common">Oyster mushroom</name>
    <dbReference type="NCBI Taxonomy" id="1137138"/>
    <lineage>
        <taxon>Eukaryota</taxon>
        <taxon>Fungi</taxon>
        <taxon>Dikarya</taxon>
        <taxon>Basidiomycota</taxon>
        <taxon>Agaricomycotina</taxon>
        <taxon>Agaricomycetes</taxon>
        <taxon>Agaricomycetidae</taxon>
        <taxon>Agaricales</taxon>
        <taxon>Pleurotineae</taxon>
        <taxon>Pleurotaceae</taxon>
        <taxon>Pleurotus</taxon>
    </lineage>
</organism>
<dbReference type="PANTHER" id="PTHR46300:SF7">
    <property type="entry name" value="P450, PUTATIVE (EUROFUNG)-RELATED"/>
    <property type="match status" value="1"/>
</dbReference>
<evidence type="ECO:0008006" key="13">
    <source>
        <dbReference type="Google" id="ProtNLM"/>
    </source>
</evidence>
<evidence type="ECO:0000256" key="4">
    <source>
        <dbReference type="ARBA" id="ARBA00022617"/>
    </source>
</evidence>
<evidence type="ECO:0000256" key="8">
    <source>
        <dbReference type="ARBA" id="ARBA00023033"/>
    </source>
</evidence>
<dbReference type="GO" id="GO:0005506">
    <property type="term" value="F:iron ion binding"/>
    <property type="evidence" value="ECO:0007669"/>
    <property type="project" value="InterPro"/>
</dbReference>
<dbReference type="InterPro" id="IPR036396">
    <property type="entry name" value="Cyt_P450_sf"/>
</dbReference>
<dbReference type="Pfam" id="PF00067">
    <property type="entry name" value="p450"/>
    <property type="match status" value="1"/>
</dbReference>
<dbReference type="STRING" id="1137138.A0A067NX44"/>
<keyword evidence="5 9" id="KW-0479">Metal-binding</keyword>
<evidence type="ECO:0000313" key="11">
    <source>
        <dbReference type="EMBL" id="KDQ31570.1"/>
    </source>
</evidence>
<dbReference type="VEuPathDB" id="FungiDB:PLEOSDRAFT_49924"/>
<keyword evidence="8 10" id="KW-0503">Monooxygenase</keyword>